<dbReference type="RefSeq" id="WP_219871998.1">
    <property type="nucleotide sequence ID" value="NZ_JAHZIJ010000004.1"/>
</dbReference>
<evidence type="ECO:0000313" key="3">
    <source>
        <dbReference type="Proteomes" id="UP000812277"/>
    </source>
</evidence>
<feature type="chain" id="PRO_5045798969" evidence="1">
    <location>
        <begin position="30"/>
        <end position="134"/>
    </location>
</feature>
<evidence type="ECO:0000256" key="1">
    <source>
        <dbReference type="SAM" id="SignalP"/>
    </source>
</evidence>
<sequence length="134" mass="14577">MMMMFKKKISATVGAALIAIAIVAPAAQANDPWNGGGSTCTPQTYPYVIVCPPYAYLAKQWIALSAPVPSGWAVYDATSTSKQIINLNGAPWYASVKLKNNPYFPHSTNPIPNGWVKYGLESDGYYTIFKAYAF</sequence>
<dbReference type="Proteomes" id="UP000812277">
    <property type="component" value="Unassembled WGS sequence"/>
</dbReference>
<accession>A0ABS7D495</accession>
<keyword evidence="3" id="KW-1185">Reference proteome</keyword>
<dbReference type="EMBL" id="JAHZIJ010000004">
    <property type="protein sequence ID" value="MBW7474757.1"/>
    <property type="molecule type" value="Genomic_DNA"/>
</dbReference>
<evidence type="ECO:0000313" key="2">
    <source>
        <dbReference type="EMBL" id="MBW7474757.1"/>
    </source>
</evidence>
<reference evidence="2 3" key="1">
    <citation type="submission" date="2021-07" db="EMBL/GenBank/DDBJ databases">
        <title>Paenibacillus radiodurans sp. nov., isolated from the southeastern edge of Tengger Desert.</title>
        <authorList>
            <person name="Zhang G."/>
        </authorList>
    </citation>
    <scope>NUCLEOTIDE SEQUENCE [LARGE SCALE GENOMIC DNA]</scope>
    <source>
        <strain evidence="2 3">DT7-4</strain>
    </source>
</reference>
<organism evidence="2 3">
    <name type="scientific">Paenibacillus oenotherae</name>
    <dbReference type="NCBI Taxonomy" id="1435645"/>
    <lineage>
        <taxon>Bacteria</taxon>
        <taxon>Bacillati</taxon>
        <taxon>Bacillota</taxon>
        <taxon>Bacilli</taxon>
        <taxon>Bacillales</taxon>
        <taxon>Paenibacillaceae</taxon>
        <taxon>Paenibacillus</taxon>
    </lineage>
</organism>
<proteinExistence type="predicted"/>
<feature type="signal peptide" evidence="1">
    <location>
        <begin position="1"/>
        <end position="29"/>
    </location>
</feature>
<name>A0ABS7D495_9BACL</name>
<comment type="caution">
    <text evidence="2">The sequence shown here is derived from an EMBL/GenBank/DDBJ whole genome shotgun (WGS) entry which is preliminary data.</text>
</comment>
<protein>
    <submittedName>
        <fullName evidence="2">Uncharacterized protein</fullName>
    </submittedName>
</protein>
<gene>
    <name evidence="2" type="ORF">K0T92_08365</name>
</gene>
<keyword evidence="1" id="KW-0732">Signal</keyword>